<organism evidence="1 2">
    <name type="scientific">Corchorus capsularis</name>
    <name type="common">Jute</name>
    <dbReference type="NCBI Taxonomy" id="210143"/>
    <lineage>
        <taxon>Eukaryota</taxon>
        <taxon>Viridiplantae</taxon>
        <taxon>Streptophyta</taxon>
        <taxon>Embryophyta</taxon>
        <taxon>Tracheophyta</taxon>
        <taxon>Spermatophyta</taxon>
        <taxon>Magnoliopsida</taxon>
        <taxon>eudicotyledons</taxon>
        <taxon>Gunneridae</taxon>
        <taxon>Pentapetalae</taxon>
        <taxon>rosids</taxon>
        <taxon>malvids</taxon>
        <taxon>Malvales</taxon>
        <taxon>Malvaceae</taxon>
        <taxon>Grewioideae</taxon>
        <taxon>Apeibeae</taxon>
        <taxon>Corchorus</taxon>
    </lineage>
</organism>
<feature type="non-terminal residue" evidence="1">
    <location>
        <position position="1"/>
    </location>
</feature>
<dbReference type="Proteomes" id="UP000188268">
    <property type="component" value="Unassembled WGS sequence"/>
</dbReference>
<evidence type="ECO:0000313" key="1">
    <source>
        <dbReference type="EMBL" id="OMO54536.1"/>
    </source>
</evidence>
<accession>A0A1R3G907</accession>
<sequence>GTSGGYTAGESAANLPFTAITNGVCPDTPKSSLLFTDLCHQTLKTSSENMNLKARNLTLLCPANRPGDNPSKLRCYNP</sequence>
<dbReference type="AlphaFoldDB" id="A0A1R3G907"/>
<name>A0A1R3G907_COCAP</name>
<gene>
    <name evidence="1" type="ORF">CCACVL1_27753</name>
</gene>
<evidence type="ECO:0000313" key="2">
    <source>
        <dbReference type="Proteomes" id="UP000188268"/>
    </source>
</evidence>
<dbReference type="EMBL" id="AWWV01014946">
    <property type="protein sequence ID" value="OMO54536.1"/>
    <property type="molecule type" value="Genomic_DNA"/>
</dbReference>
<protein>
    <submittedName>
        <fullName evidence="1">Uncharacterized protein</fullName>
    </submittedName>
</protein>
<reference evidence="1 2" key="1">
    <citation type="submission" date="2013-09" db="EMBL/GenBank/DDBJ databases">
        <title>Corchorus capsularis genome sequencing.</title>
        <authorList>
            <person name="Alam M."/>
            <person name="Haque M.S."/>
            <person name="Islam M.S."/>
            <person name="Emdad E.M."/>
            <person name="Islam M.M."/>
            <person name="Ahmed B."/>
            <person name="Halim A."/>
            <person name="Hossen Q.M.M."/>
            <person name="Hossain M.Z."/>
            <person name="Ahmed R."/>
            <person name="Khan M.M."/>
            <person name="Islam R."/>
            <person name="Rashid M.M."/>
            <person name="Khan S.A."/>
            <person name="Rahman M.S."/>
            <person name="Alam M."/>
        </authorList>
    </citation>
    <scope>NUCLEOTIDE SEQUENCE [LARGE SCALE GENOMIC DNA]</scope>
    <source>
        <strain evidence="2">cv. CVL-1</strain>
        <tissue evidence="1">Whole seedling</tissue>
    </source>
</reference>
<proteinExistence type="predicted"/>
<dbReference type="Gramene" id="OMO54536">
    <property type="protein sequence ID" value="OMO54536"/>
    <property type="gene ID" value="CCACVL1_27753"/>
</dbReference>
<comment type="caution">
    <text evidence="1">The sequence shown here is derived from an EMBL/GenBank/DDBJ whole genome shotgun (WGS) entry which is preliminary data.</text>
</comment>
<keyword evidence="2" id="KW-1185">Reference proteome</keyword>